<accession>A0ABV5DEX1</accession>
<name>A0ABV5DEX1_9ACTN</name>
<evidence type="ECO:0000256" key="1">
    <source>
        <dbReference type="ARBA" id="ARBA00023002"/>
    </source>
</evidence>
<dbReference type="Gene3D" id="3.50.50.60">
    <property type="entry name" value="FAD/NAD(P)-binding domain"/>
    <property type="match status" value="2"/>
</dbReference>
<evidence type="ECO:0000259" key="2">
    <source>
        <dbReference type="Pfam" id="PF01266"/>
    </source>
</evidence>
<dbReference type="Proteomes" id="UP001585018">
    <property type="component" value="Unassembled WGS sequence"/>
</dbReference>
<keyword evidence="4" id="KW-1185">Reference proteome</keyword>
<reference evidence="3 4" key="1">
    <citation type="submission" date="2024-01" db="EMBL/GenBank/DDBJ databases">
        <title>Genome mining of biosynthetic gene clusters to explore secondary metabolites of Streptomyces sp.</title>
        <authorList>
            <person name="Baig A."/>
            <person name="Ajitkumar Shintre N."/>
            <person name="Kumar H."/>
            <person name="Anbarasu A."/>
            <person name="Ramaiah S."/>
        </authorList>
    </citation>
    <scope>NUCLEOTIDE SEQUENCE [LARGE SCALE GENOMIC DNA]</scope>
    <source>
        <strain evidence="3 4">A03</strain>
    </source>
</reference>
<dbReference type="SUPFAM" id="SSF54373">
    <property type="entry name" value="FAD-linked reductases, C-terminal domain"/>
    <property type="match status" value="1"/>
</dbReference>
<keyword evidence="1" id="KW-0560">Oxidoreductase</keyword>
<proteinExistence type="predicted"/>
<dbReference type="InterPro" id="IPR036188">
    <property type="entry name" value="FAD/NAD-bd_sf"/>
</dbReference>
<evidence type="ECO:0000313" key="4">
    <source>
        <dbReference type="Proteomes" id="UP001585018"/>
    </source>
</evidence>
<organism evidence="3 4">
    <name type="scientific">Streptomyces parvulus</name>
    <dbReference type="NCBI Taxonomy" id="146923"/>
    <lineage>
        <taxon>Bacteria</taxon>
        <taxon>Bacillati</taxon>
        <taxon>Actinomycetota</taxon>
        <taxon>Actinomycetes</taxon>
        <taxon>Kitasatosporales</taxon>
        <taxon>Streptomycetaceae</taxon>
        <taxon>Streptomyces</taxon>
    </lineage>
</organism>
<protein>
    <submittedName>
        <fullName evidence="3">FAD-dependent oxidoreductase</fullName>
    </submittedName>
</protein>
<dbReference type="RefSeq" id="WP_376719321.1">
    <property type="nucleotide sequence ID" value="NZ_JAYMRR010000011.1"/>
</dbReference>
<dbReference type="SUPFAM" id="SSF51971">
    <property type="entry name" value="Nucleotide-binding domain"/>
    <property type="match status" value="1"/>
</dbReference>
<comment type="caution">
    <text evidence="3">The sequence shown here is derived from an EMBL/GenBank/DDBJ whole genome shotgun (WGS) entry which is preliminary data.</text>
</comment>
<dbReference type="Pfam" id="PF01266">
    <property type="entry name" value="DAO"/>
    <property type="match status" value="1"/>
</dbReference>
<dbReference type="InterPro" id="IPR006076">
    <property type="entry name" value="FAD-dep_OxRdtase"/>
</dbReference>
<dbReference type="EMBL" id="JAYMRR010000011">
    <property type="protein sequence ID" value="MFB8751257.1"/>
    <property type="molecule type" value="Genomic_DNA"/>
</dbReference>
<dbReference type="PANTHER" id="PTHR13847:SF289">
    <property type="entry name" value="GLYCINE OXIDASE"/>
    <property type="match status" value="1"/>
</dbReference>
<evidence type="ECO:0000313" key="3">
    <source>
        <dbReference type="EMBL" id="MFB8751257.1"/>
    </source>
</evidence>
<sequence length="414" mass="44746">MIRTPHKPPARVAVVGAGMVGLSTAWFLQEAGVEVTVLDRSGVAAGSSWGNAGWLTSSLATPLPEPGILKYGIRAMFSPSSPLYIPPTADPRMLRWLARFARNCTSARWNKAMRGMLPLIQGAPTAFDAMEAGGVTARTRPADPLTVAFRRARDSEGLLEEFAHLRATGRPVDFDILDGADARNAEPSLSDEITRVVLLRGERLIDPARYVRAIADSVRERGGRIVEGAEVRTVRPTPSGVTVAGEDYDSVVLAHGAWINRLARQAGVRQIVQAGRGYSFTVKTDQMPEGPLYFAKQKVVCTPLGDRVRIAGTMEFRDVGAPKDPRRVESLVAQTRVLLRGARLDDRQDEWVGARPCTADGLPLVGAGKDPRVYVAGGHGMWGIFLGPVSGRLLAEEIATGHRPEALRAVDPLR</sequence>
<dbReference type="PANTHER" id="PTHR13847">
    <property type="entry name" value="SARCOSINE DEHYDROGENASE-RELATED"/>
    <property type="match status" value="1"/>
</dbReference>
<dbReference type="Gene3D" id="3.30.9.10">
    <property type="entry name" value="D-Amino Acid Oxidase, subunit A, domain 2"/>
    <property type="match status" value="1"/>
</dbReference>
<feature type="domain" description="FAD dependent oxidoreductase" evidence="2">
    <location>
        <begin position="11"/>
        <end position="396"/>
    </location>
</feature>
<gene>
    <name evidence="3" type="ORF">VSS30_20865</name>
</gene>